<dbReference type="AlphaFoldDB" id="A0A9W8XES8"/>
<proteinExistence type="predicted"/>
<comment type="caution">
    <text evidence="2">The sequence shown here is derived from an EMBL/GenBank/DDBJ whole genome shotgun (WGS) entry which is preliminary data.</text>
</comment>
<dbReference type="Proteomes" id="UP001140513">
    <property type="component" value="Unassembled WGS sequence"/>
</dbReference>
<gene>
    <name evidence="2" type="ORF">N0V89_010221</name>
</gene>
<dbReference type="RefSeq" id="XP_056068231.1">
    <property type="nucleotide sequence ID" value="XM_056218966.1"/>
</dbReference>
<sequence>MPRNTPLVIGNPQGFRKGTEAADLLLELGVPTLRGGFDIGNYPGSRSESPDDDTARVSLSKAPANDYRLPPRTSSMAPPPLAHRHTAPPKVSLPNPLKANPPEPSRLPPPPPAVELEGTPIVPEIRSRDINNNGCRSSRSNRRSVIYGGFEHGSPSFPIIEQVEDIPLPESDSSASSGQVSPMNRSTGRSTPKSANQTPSSRLPAIGPLPLEMREPLKIWQKYMKTGVIDVEICPEALNGDGNYTWMHCWGLFNLYTFGASFMNDVEFADRVMDMLCEKIKPGNAADVDTICLIFTGRHISSRLKQLVIDRCLDAGTKNFRRSFTRNLPHQFAAFALEAAMERLADPDWRQRVESPCRYHRHKKDEDCYLRDFASERDKRIIENRKVRRSRSSTHIRFEHDTIKFKQLVLDDVVELSGDAGGDQVSSGEPAVVVGGQEDDQMPLTNSEPNGIASVQEADADTSVIEALDVEDDGATTAKFCKIVKQMEAPLVVNISGKSSPSSIIRHEGRHAPPLLKEWSLFSELGVSEDCSPPGAYPKSCSSRTGLNEYVV</sequence>
<reference evidence="2" key="1">
    <citation type="submission" date="2022-10" db="EMBL/GenBank/DDBJ databases">
        <title>Tapping the CABI collections for fungal endophytes: first genome assemblies for Collariella, Neodidymelliopsis, Ascochyta clinopodiicola, Didymella pomorum, Didymosphaeria variabile, Neocosmospora piperis and Neocucurbitaria cava.</title>
        <authorList>
            <person name="Hill R."/>
        </authorList>
    </citation>
    <scope>NUCLEOTIDE SEQUENCE</scope>
    <source>
        <strain evidence="2">IMI 356815</strain>
    </source>
</reference>
<evidence type="ECO:0000313" key="2">
    <source>
        <dbReference type="EMBL" id="KAJ4348843.1"/>
    </source>
</evidence>
<feature type="region of interest" description="Disordered" evidence="1">
    <location>
        <begin position="168"/>
        <end position="207"/>
    </location>
</feature>
<dbReference type="OrthoDB" id="3791417at2759"/>
<feature type="compositionally biased region" description="Polar residues" evidence="1">
    <location>
        <begin position="171"/>
        <end position="201"/>
    </location>
</feature>
<feature type="region of interest" description="Disordered" evidence="1">
    <location>
        <begin position="33"/>
        <end position="140"/>
    </location>
</feature>
<evidence type="ECO:0000313" key="3">
    <source>
        <dbReference type="Proteomes" id="UP001140513"/>
    </source>
</evidence>
<accession>A0A9W8XES8</accession>
<protein>
    <submittedName>
        <fullName evidence="2">Uncharacterized protein</fullName>
    </submittedName>
</protein>
<dbReference type="EMBL" id="JAPEUX010000007">
    <property type="protein sequence ID" value="KAJ4348843.1"/>
    <property type="molecule type" value="Genomic_DNA"/>
</dbReference>
<feature type="compositionally biased region" description="Pro residues" evidence="1">
    <location>
        <begin position="99"/>
        <end position="113"/>
    </location>
</feature>
<dbReference type="GeneID" id="80913751"/>
<keyword evidence="3" id="KW-1185">Reference proteome</keyword>
<organism evidence="2 3">
    <name type="scientific">Didymosphaeria variabile</name>
    <dbReference type="NCBI Taxonomy" id="1932322"/>
    <lineage>
        <taxon>Eukaryota</taxon>
        <taxon>Fungi</taxon>
        <taxon>Dikarya</taxon>
        <taxon>Ascomycota</taxon>
        <taxon>Pezizomycotina</taxon>
        <taxon>Dothideomycetes</taxon>
        <taxon>Pleosporomycetidae</taxon>
        <taxon>Pleosporales</taxon>
        <taxon>Massarineae</taxon>
        <taxon>Didymosphaeriaceae</taxon>
        <taxon>Didymosphaeria</taxon>
    </lineage>
</organism>
<evidence type="ECO:0000256" key="1">
    <source>
        <dbReference type="SAM" id="MobiDB-lite"/>
    </source>
</evidence>
<name>A0A9W8XES8_9PLEO</name>